<dbReference type="GO" id="GO:0005840">
    <property type="term" value="C:ribosome"/>
    <property type="evidence" value="ECO:0007669"/>
    <property type="project" value="UniProtKB-KW"/>
</dbReference>
<dbReference type="PANTHER" id="PTHR10394">
    <property type="entry name" value="40S RIBOSOMAL PROTEIN S8"/>
    <property type="match status" value="1"/>
</dbReference>
<name>A0AAD4P5R0_PERFH</name>
<feature type="region of interest" description="Disordered" evidence="4">
    <location>
        <begin position="1"/>
        <end position="35"/>
    </location>
</feature>
<comment type="similarity">
    <text evidence="1">Belongs to the eukaryotic ribosomal protein eS8 family.</text>
</comment>
<dbReference type="GO" id="GO:0006412">
    <property type="term" value="P:translation"/>
    <property type="evidence" value="ECO:0007669"/>
    <property type="project" value="InterPro"/>
</dbReference>
<dbReference type="GO" id="GO:0003735">
    <property type="term" value="F:structural constituent of ribosome"/>
    <property type="evidence" value="ECO:0007669"/>
    <property type="project" value="InterPro"/>
</dbReference>
<evidence type="ECO:0000256" key="2">
    <source>
        <dbReference type="ARBA" id="ARBA00022980"/>
    </source>
</evidence>
<evidence type="ECO:0000256" key="1">
    <source>
        <dbReference type="ARBA" id="ARBA00005257"/>
    </source>
</evidence>
<proteinExistence type="inferred from homology"/>
<sequence>MDARKMSVKCNGISRDGMHKKRATGGSQKPWRKKRKYDLGQLDSSQKTVGRIRVRVHVRGGNLKWRALRLNTRKFSWGRLETLVKSAIVQVDKEAAAAQETKKSNNVMRKIETRQAERKVDQHVEEQLGSGRLLACISSRPGKELNFYLKKLEKRKGKAACGAF</sequence>
<dbReference type="InterPro" id="IPR001047">
    <property type="entry name" value="Ribosomal_eS8"/>
</dbReference>
<evidence type="ECO:0000313" key="6">
    <source>
        <dbReference type="Proteomes" id="UP001190926"/>
    </source>
</evidence>
<evidence type="ECO:0000256" key="4">
    <source>
        <dbReference type="SAM" id="MobiDB-lite"/>
    </source>
</evidence>
<dbReference type="Proteomes" id="UP001190926">
    <property type="component" value="Unassembled WGS sequence"/>
</dbReference>
<evidence type="ECO:0000256" key="3">
    <source>
        <dbReference type="ARBA" id="ARBA00023274"/>
    </source>
</evidence>
<protein>
    <recommendedName>
        <fullName evidence="7">40S ribosomal protein S8</fullName>
    </recommendedName>
</protein>
<dbReference type="GO" id="GO:1990904">
    <property type="term" value="C:ribonucleoprotein complex"/>
    <property type="evidence" value="ECO:0007669"/>
    <property type="project" value="UniProtKB-KW"/>
</dbReference>
<dbReference type="EMBL" id="SDAM02000154">
    <property type="protein sequence ID" value="KAH6826945.1"/>
    <property type="molecule type" value="Genomic_DNA"/>
</dbReference>
<keyword evidence="3" id="KW-0687">Ribonucleoprotein</keyword>
<comment type="caution">
    <text evidence="5">The sequence shown here is derived from an EMBL/GenBank/DDBJ whole genome shotgun (WGS) entry which is preliminary data.</text>
</comment>
<dbReference type="Pfam" id="PF01201">
    <property type="entry name" value="Ribosomal_S8e"/>
    <property type="match status" value="1"/>
</dbReference>
<accession>A0AAD4P5R0</accession>
<keyword evidence="2" id="KW-0689">Ribosomal protein</keyword>
<keyword evidence="6" id="KW-1185">Reference proteome</keyword>
<evidence type="ECO:0008006" key="7">
    <source>
        <dbReference type="Google" id="ProtNLM"/>
    </source>
</evidence>
<evidence type="ECO:0000313" key="5">
    <source>
        <dbReference type="EMBL" id="KAH6826945.1"/>
    </source>
</evidence>
<dbReference type="InterPro" id="IPR022309">
    <property type="entry name" value="Ribosomal_Se8/biogenesis_NSA2"/>
</dbReference>
<dbReference type="Gene3D" id="3.10.290.70">
    <property type="match status" value="1"/>
</dbReference>
<organism evidence="5 6">
    <name type="scientific">Perilla frutescens var. hirtella</name>
    <name type="common">Perilla citriodora</name>
    <name type="synonym">Perilla setoyensis</name>
    <dbReference type="NCBI Taxonomy" id="608512"/>
    <lineage>
        <taxon>Eukaryota</taxon>
        <taxon>Viridiplantae</taxon>
        <taxon>Streptophyta</taxon>
        <taxon>Embryophyta</taxon>
        <taxon>Tracheophyta</taxon>
        <taxon>Spermatophyta</taxon>
        <taxon>Magnoliopsida</taxon>
        <taxon>eudicotyledons</taxon>
        <taxon>Gunneridae</taxon>
        <taxon>Pentapetalae</taxon>
        <taxon>asterids</taxon>
        <taxon>lamiids</taxon>
        <taxon>Lamiales</taxon>
        <taxon>Lamiaceae</taxon>
        <taxon>Nepetoideae</taxon>
        <taxon>Elsholtzieae</taxon>
        <taxon>Perilla</taxon>
    </lineage>
</organism>
<reference evidence="5 6" key="1">
    <citation type="journal article" date="2021" name="Nat. Commun.">
        <title>Incipient diploidization of the medicinal plant Perilla within 10,000 years.</title>
        <authorList>
            <person name="Zhang Y."/>
            <person name="Shen Q."/>
            <person name="Leng L."/>
            <person name="Zhang D."/>
            <person name="Chen S."/>
            <person name="Shi Y."/>
            <person name="Ning Z."/>
            <person name="Chen S."/>
        </authorList>
    </citation>
    <scope>NUCLEOTIDE SEQUENCE [LARGE SCALE GENOMIC DNA]</scope>
    <source>
        <strain evidence="6">cv. PC099</strain>
    </source>
</reference>
<dbReference type="AlphaFoldDB" id="A0AAD4P5R0"/>
<gene>
    <name evidence="5" type="ORF">C2S53_013290</name>
</gene>